<reference evidence="2" key="1">
    <citation type="submission" date="2023-10" db="EMBL/GenBank/DDBJ databases">
        <authorList>
            <person name="Chen Y."/>
            <person name="Shah S."/>
            <person name="Dougan E. K."/>
            <person name="Thang M."/>
            <person name="Chan C."/>
        </authorList>
    </citation>
    <scope>NUCLEOTIDE SEQUENCE [LARGE SCALE GENOMIC DNA]</scope>
</reference>
<sequence length="190" mass="19958">GEMAGAPPGRPRPSSAGRPRGAPQDWEPPSLPPFHGCQVSSAPRALRSRDDSTLCGSRPMSASSRTGVVDATAVGRHGLLDASRGAEPSKPPWQPPSPRRPTSAQQGPGFLGGPVPLTYRGKTRQAAAHGAIMAQKEAKRAALEEELWEPPLAPVPVALATPLERRMADVLQISGGDVPRLPHCVQACQQ</sequence>
<keyword evidence="3" id="KW-1185">Reference proteome</keyword>
<comment type="caution">
    <text evidence="2">The sequence shown here is derived from an EMBL/GenBank/DDBJ whole genome shotgun (WGS) entry which is preliminary data.</text>
</comment>
<feature type="region of interest" description="Disordered" evidence="1">
    <location>
        <begin position="1"/>
        <end position="118"/>
    </location>
</feature>
<feature type="non-terminal residue" evidence="2">
    <location>
        <position position="190"/>
    </location>
</feature>
<proteinExistence type="predicted"/>
<evidence type="ECO:0000313" key="3">
    <source>
        <dbReference type="Proteomes" id="UP001189429"/>
    </source>
</evidence>
<feature type="compositionally biased region" description="Low complexity" evidence="1">
    <location>
        <begin position="1"/>
        <end position="23"/>
    </location>
</feature>
<protein>
    <submittedName>
        <fullName evidence="2">Uncharacterized protein</fullName>
    </submittedName>
</protein>
<gene>
    <name evidence="2" type="ORF">PCOR1329_LOCUS1734</name>
</gene>
<feature type="non-terminal residue" evidence="2">
    <location>
        <position position="1"/>
    </location>
</feature>
<dbReference type="EMBL" id="CAUYUJ010000426">
    <property type="protein sequence ID" value="CAK0790470.1"/>
    <property type="molecule type" value="Genomic_DNA"/>
</dbReference>
<evidence type="ECO:0000313" key="2">
    <source>
        <dbReference type="EMBL" id="CAK0790470.1"/>
    </source>
</evidence>
<accession>A0ABN9PG43</accession>
<evidence type="ECO:0000256" key="1">
    <source>
        <dbReference type="SAM" id="MobiDB-lite"/>
    </source>
</evidence>
<name>A0ABN9PG43_9DINO</name>
<organism evidence="2 3">
    <name type="scientific">Prorocentrum cordatum</name>
    <dbReference type="NCBI Taxonomy" id="2364126"/>
    <lineage>
        <taxon>Eukaryota</taxon>
        <taxon>Sar</taxon>
        <taxon>Alveolata</taxon>
        <taxon>Dinophyceae</taxon>
        <taxon>Prorocentrales</taxon>
        <taxon>Prorocentraceae</taxon>
        <taxon>Prorocentrum</taxon>
    </lineage>
</organism>
<dbReference type="Proteomes" id="UP001189429">
    <property type="component" value="Unassembled WGS sequence"/>
</dbReference>
<feature type="compositionally biased region" description="Pro residues" evidence="1">
    <location>
        <begin position="89"/>
        <end position="99"/>
    </location>
</feature>